<evidence type="ECO:0000313" key="6">
    <source>
        <dbReference type="Proteomes" id="UP000729402"/>
    </source>
</evidence>
<keyword evidence="3" id="KW-0732">Signal</keyword>
<dbReference type="CDD" id="cd00042">
    <property type="entry name" value="CY"/>
    <property type="match status" value="1"/>
</dbReference>
<sequence>MLRCGCCSGAFVAVAVALLLAVSAAAPRAAGFHLGGDESVVVRGMVAAIREQAEAEDAARFAVDDHNRKNQGAALEFARLVNAKRQVVTGTLHDLTLEVVDSGKKSLYSAKVWVKPWLDFKSVVEFRHIGDSQSQSSTAADGIAVQVQSTGKKEISCLHGLFSQILPSPLWQRLTCITLRTMESLLIYHPLHRHTRCDSSFQERMEDMSFYI</sequence>
<feature type="domain" description="Cystatin" evidence="4">
    <location>
        <begin position="40"/>
        <end position="129"/>
    </location>
</feature>
<evidence type="ECO:0000259" key="4">
    <source>
        <dbReference type="SMART" id="SM00043"/>
    </source>
</evidence>
<keyword evidence="2 3" id="KW-0789">Thiol protease inhibitor</keyword>
<gene>
    <name evidence="5" type="ORF">GUJ93_ZPchr0010g9506</name>
</gene>
<dbReference type="InterPro" id="IPR027214">
    <property type="entry name" value="Cystatin"/>
</dbReference>
<evidence type="ECO:0000256" key="3">
    <source>
        <dbReference type="RuleBase" id="RU362130"/>
    </source>
</evidence>
<dbReference type="Proteomes" id="UP000729402">
    <property type="component" value="Unassembled WGS sequence"/>
</dbReference>
<protein>
    <recommendedName>
        <fullName evidence="3">Cysteine proteinase inhibitor</fullName>
    </recommendedName>
</protein>
<comment type="caution">
    <text evidence="5">The sequence shown here is derived from an EMBL/GenBank/DDBJ whole genome shotgun (WGS) entry which is preliminary data.</text>
</comment>
<dbReference type="GO" id="GO:0004869">
    <property type="term" value="F:cysteine-type endopeptidase inhibitor activity"/>
    <property type="evidence" value="ECO:0007669"/>
    <property type="project" value="UniProtKB-KW"/>
</dbReference>
<keyword evidence="1 3" id="KW-0646">Protease inhibitor</keyword>
<proteinExistence type="inferred from homology"/>
<dbReference type="EMBL" id="JAAALK010000082">
    <property type="protein sequence ID" value="KAG8085567.1"/>
    <property type="molecule type" value="Genomic_DNA"/>
</dbReference>
<name>A0A8J5W9M3_ZIZPA</name>
<dbReference type="Pfam" id="PF16845">
    <property type="entry name" value="SQAPI"/>
    <property type="match status" value="1"/>
</dbReference>
<dbReference type="OrthoDB" id="1908104at2759"/>
<reference evidence="5" key="1">
    <citation type="journal article" date="2021" name="bioRxiv">
        <title>Whole Genome Assembly and Annotation of Northern Wild Rice, Zizania palustris L., Supports a Whole Genome Duplication in the Zizania Genus.</title>
        <authorList>
            <person name="Haas M."/>
            <person name="Kono T."/>
            <person name="Macchietto M."/>
            <person name="Millas R."/>
            <person name="McGilp L."/>
            <person name="Shao M."/>
            <person name="Duquette J."/>
            <person name="Hirsch C.N."/>
            <person name="Kimball J."/>
        </authorList>
    </citation>
    <scope>NUCLEOTIDE SEQUENCE</scope>
    <source>
        <tissue evidence="5">Fresh leaf tissue</tissue>
    </source>
</reference>
<evidence type="ECO:0000313" key="5">
    <source>
        <dbReference type="EMBL" id="KAG8085567.1"/>
    </source>
</evidence>
<feature type="chain" id="PRO_5035338107" description="Cysteine proteinase inhibitor" evidence="3">
    <location>
        <begin position="26"/>
        <end position="212"/>
    </location>
</feature>
<evidence type="ECO:0000256" key="1">
    <source>
        <dbReference type="ARBA" id="ARBA00022690"/>
    </source>
</evidence>
<accession>A0A8J5W9M3</accession>
<dbReference type="PANTHER" id="PTHR11413">
    <property type="entry name" value="CYSTATIN FAMILY MEMBER"/>
    <property type="match status" value="1"/>
</dbReference>
<dbReference type="FunFam" id="3.10.450.10:FF:000016">
    <property type="entry name" value="Cysteine proteinase inhibitor"/>
    <property type="match status" value="1"/>
</dbReference>
<feature type="signal peptide" evidence="3">
    <location>
        <begin position="1"/>
        <end position="25"/>
    </location>
</feature>
<dbReference type="SMART" id="SM00043">
    <property type="entry name" value="CY"/>
    <property type="match status" value="1"/>
</dbReference>
<dbReference type="PANTHER" id="PTHR11413:SF124">
    <property type="entry name" value="CYSTEINE PROTEINASE INHIBITOR 3"/>
    <property type="match status" value="1"/>
</dbReference>
<dbReference type="AlphaFoldDB" id="A0A8J5W9M3"/>
<evidence type="ECO:0000256" key="2">
    <source>
        <dbReference type="ARBA" id="ARBA00022704"/>
    </source>
</evidence>
<comment type="similarity">
    <text evidence="3">Belongs to the cystatin family. Phytocystatin subfamily.</text>
</comment>
<reference evidence="5" key="2">
    <citation type="submission" date="2021-02" db="EMBL/GenBank/DDBJ databases">
        <authorList>
            <person name="Kimball J.A."/>
            <person name="Haas M.W."/>
            <person name="Macchietto M."/>
            <person name="Kono T."/>
            <person name="Duquette J."/>
            <person name="Shao M."/>
        </authorList>
    </citation>
    <scope>NUCLEOTIDE SEQUENCE</scope>
    <source>
        <tissue evidence="5">Fresh leaf tissue</tissue>
    </source>
</reference>
<organism evidence="5 6">
    <name type="scientific">Zizania palustris</name>
    <name type="common">Northern wild rice</name>
    <dbReference type="NCBI Taxonomy" id="103762"/>
    <lineage>
        <taxon>Eukaryota</taxon>
        <taxon>Viridiplantae</taxon>
        <taxon>Streptophyta</taxon>
        <taxon>Embryophyta</taxon>
        <taxon>Tracheophyta</taxon>
        <taxon>Spermatophyta</taxon>
        <taxon>Magnoliopsida</taxon>
        <taxon>Liliopsida</taxon>
        <taxon>Poales</taxon>
        <taxon>Poaceae</taxon>
        <taxon>BOP clade</taxon>
        <taxon>Oryzoideae</taxon>
        <taxon>Oryzeae</taxon>
        <taxon>Zizaniinae</taxon>
        <taxon>Zizania</taxon>
    </lineage>
</organism>
<dbReference type="InterPro" id="IPR000010">
    <property type="entry name" value="Cystatin_dom"/>
</dbReference>
<keyword evidence="6" id="KW-1185">Reference proteome</keyword>